<evidence type="ECO:0000313" key="11">
    <source>
        <dbReference type="EMBL" id="KAL0131562.1"/>
    </source>
</evidence>
<evidence type="ECO:0000313" key="12">
    <source>
        <dbReference type="Proteomes" id="UP001430953"/>
    </source>
</evidence>
<dbReference type="PANTHER" id="PTHR11247:SF8">
    <property type="entry name" value="PALMITOYL-PROTEIN THIOESTERASE 1"/>
    <property type="match status" value="1"/>
</dbReference>
<dbReference type="InterPro" id="IPR002472">
    <property type="entry name" value="Palm_thioest"/>
</dbReference>
<dbReference type="GO" id="GO:0006898">
    <property type="term" value="P:receptor-mediated endocytosis"/>
    <property type="evidence" value="ECO:0007669"/>
    <property type="project" value="TreeGrafter"/>
</dbReference>
<reference evidence="11 12" key="1">
    <citation type="submission" date="2023-03" db="EMBL/GenBank/DDBJ databases">
        <title>High recombination rates correlate with genetic variation in Cardiocondyla obscurior ants.</title>
        <authorList>
            <person name="Errbii M."/>
        </authorList>
    </citation>
    <scope>NUCLEOTIDE SEQUENCE [LARGE SCALE GENOMIC DNA]</scope>
    <source>
        <strain evidence="11">Alpha-2009</strain>
        <tissue evidence="11">Whole body</tissue>
    </source>
</reference>
<gene>
    <name evidence="11" type="ORF">PUN28_002833</name>
</gene>
<evidence type="ECO:0000256" key="9">
    <source>
        <dbReference type="ARBA" id="ARBA00047409"/>
    </source>
</evidence>
<evidence type="ECO:0000256" key="10">
    <source>
        <dbReference type="SAM" id="SignalP"/>
    </source>
</evidence>
<protein>
    <recommendedName>
        <fullName evidence="3">Palmitoyl-protein thioesterase 1</fullName>
        <ecNumber evidence="2">3.1.2.22</ecNumber>
    </recommendedName>
    <alternativeName>
        <fullName evidence="8">Palmitoyl-protein hydrolase 1</fullName>
    </alternativeName>
</protein>
<evidence type="ECO:0000256" key="6">
    <source>
        <dbReference type="ARBA" id="ARBA00023157"/>
    </source>
</evidence>
<feature type="signal peptide" evidence="10">
    <location>
        <begin position="1"/>
        <end position="30"/>
    </location>
</feature>
<evidence type="ECO:0000256" key="2">
    <source>
        <dbReference type="ARBA" id="ARBA00012423"/>
    </source>
</evidence>
<dbReference type="PRINTS" id="PR00414">
    <property type="entry name" value="PPTHIESTRASE"/>
</dbReference>
<dbReference type="FunFam" id="3.40.50.1820:FF:000107">
    <property type="entry name" value="Palmitoyl-protein thioesterase 1"/>
    <property type="match status" value="1"/>
</dbReference>
<dbReference type="AlphaFoldDB" id="A0AAW2GWL6"/>
<dbReference type="Proteomes" id="UP001430953">
    <property type="component" value="Unassembled WGS sequence"/>
</dbReference>
<dbReference type="GO" id="GO:0005764">
    <property type="term" value="C:lysosome"/>
    <property type="evidence" value="ECO:0007669"/>
    <property type="project" value="TreeGrafter"/>
</dbReference>
<evidence type="ECO:0000256" key="5">
    <source>
        <dbReference type="ARBA" id="ARBA00022801"/>
    </source>
</evidence>
<dbReference type="EC" id="3.1.2.22" evidence="2"/>
<dbReference type="EMBL" id="JADYXP020000002">
    <property type="protein sequence ID" value="KAL0131562.1"/>
    <property type="molecule type" value="Genomic_DNA"/>
</dbReference>
<comment type="similarity">
    <text evidence="1">Belongs to the palmitoyl-protein thioesterase family.</text>
</comment>
<dbReference type="GO" id="GO:0008474">
    <property type="term" value="F:palmitoyl-(protein) hydrolase activity"/>
    <property type="evidence" value="ECO:0007669"/>
    <property type="project" value="UniProtKB-EC"/>
</dbReference>
<evidence type="ECO:0000256" key="1">
    <source>
        <dbReference type="ARBA" id="ARBA00010758"/>
    </source>
</evidence>
<keyword evidence="6" id="KW-1015">Disulfide bond</keyword>
<keyword evidence="5" id="KW-0378">Hydrolase</keyword>
<dbReference type="InterPro" id="IPR029058">
    <property type="entry name" value="AB_hydrolase_fold"/>
</dbReference>
<name>A0AAW2GWL6_9HYME</name>
<dbReference type="Pfam" id="PF02089">
    <property type="entry name" value="Palm_thioest"/>
    <property type="match status" value="1"/>
</dbReference>
<dbReference type="PANTHER" id="PTHR11247">
    <property type="entry name" value="PALMITOYL-PROTEIN THIOESTERASE/DOLICHYLDIPHOSPHATASE 1"/>
    <property type="match status" value="1"/>
</dbReference>
<keyword evidence="12" id="KW-1185">Reference proteome</keyword>
<dbReference type="SUPFAM" id="SSF53474">
    <property type="entry name" value="alpha/beta-Hydrolases"/>
    <property type="match status" value="1"/>
</dbReference>
<organism evidence="11 12">
    <name type="scientific">Cardiocondyla obscurior</name>
    <dbReference type="NCBI Taxonomy" id="286306"/>
    <lineage>
        <taxon>Eukaryota</taxon>
        <taxon>Metazoa</taxon>
        <taxon>Ecdysozoa</taxon>
        <taxon>Arthropoda</taxon>
        <taxon>Hexapoda</taxon>
        <taxon>Insecta</taxon>
        <taxon>Pterygota</taxon>
        <taxon>Neoptera</taxon>
        <taxon>Endopterygota</taxon>
        <taxon>Hymenoptera</taxon>
        <taxon>Apocrita</taxon>
        <taxon>Aculeata</taxon>
        <taxon>Formicoidea</taxon>
        <taxon>Formicidae</taxon>
        <taxon>Myrmicinae</taxon>
        <taxon>Cardiocondyla</taxon>
    </lineage>
</organism>
<dbReference type="Gene3D" id="3.40.50.1820">
    <property type="entry name" value="alpha/beta hydrolase"/>
    <property type="match status" value="1"/>
</dbReference>
<proteinExistence type="inferred from homology"/>
<accession>A0AAW2GWL6</accession>
<sequence>MDRIAAMRTASRIWTLSIAAILLCANAGRCSPDERNVKTDGSPTPVVLWHGMGDSCCFSFSLGKIQHLLQSEIPGVYVHSIRIGSNEIEDVENSYFGNINEQIKHVCETLSQDPNLQNGYNAIGFSQGGQFLRAVAQRCPNPPMLNLISLGGQHQGVFGIPRCLDTSRLCNYMRRMLHRGAYLWYIQNSLIQASYWHDPFQEDEYQKKNLFLAEINNENINNTDYKNNLQKLQTLVLVKFENDTMVEPVETEWFGFYKPGQAKEVQKLQQSVLYQQDWLGLRAMENAGKVQYLSLPGDHLQFTAEWFIENIIKKYLV</sequence>
<keyword evidence="7" id="KW-0325">Glycoprotein</keyword>
<comment type="catalytic activity">
    <reaction evidence="9">
        <text>S-hexadecanoyl-L-cysteinyl-[protein] + H2O = L-cysteinyl-[protein] + hexadecanoate + H(+)</text>
        <dbReference type="Rhea" id="RHEA:19233"/>
        <dbReference type="Rhea" id="RHEA-COMP:10131"/>
        <dbReference type="Rhea" id="RHEA-COMP:11032"/>
        <dbReference type="ChEBI" id="CHEBI:7896"/>
        <dbReference type="ChEBI" id="CHEBI:15377"/>
        <dbReference type="ChEBI" id="CHEBI:15378"/>
        <dbReference type="ChEBI" id="CHEBI:29950"/>
        <dbReference type="ChEBI" id="CHEBI:74151"/>
        <dbReference type="EC" id="3.1.2.22"/>
    </reaction>
    <physiologicalReaction direction="left-to-right" evidence="9">
        <dbReference type="Rhea" id="RHEA:19234"/>
    </physiologicalReaction>
</comment>
<evidence type="ECO:0000256" key="3">
    <source>
        <dbReference type="ARBA" id="ARBA00014212"/>
    </source>
</evidence>
<evidence type="ECO:0000256" key="4">
    <source>
        <dbReference type="ARBA" id="ARBA00022729"/>
    </source>
</evidence>
<comment type="caution">
    <text evidence="11">The sequence shown here is derived from an EMBL/GenBank/DDBJ whole genome shotgun (WGS) entry which is preliminary data.</text>
</comment>
<evidence type="ECO:0000256" key="7">
    <source>
        <dbReference type="ARBA" id="ARBA00023180"/>
    </source>
</evidence>
<feature type="chain" id="PRO_5043430447" description="Palmitoyl-protein thioesterase 1" evidence="10">
    <location>
        <begin position="31"/>
        <end position="317"/>
    </location>
</feature>
<keyword evidence="4 10" id="KW-0732">Signal</keyword>
<evidence type="ECO:0000256" key="8">
    <source>
        <dbReference type="ARBA" id="ARBA00031934"/>
    </source>
</evidence>